<comment type="caution">
    <text evidence="2">The sequence shown here is derived from an EMBL/GenBank/DDBJ whole genome shotgun (WGS) entry which is preliminary data.</text>
</comment>
<dbReference type="Proteomes" id="UP000241421">
    <property type="component" value="Unassembled WGS sequence"/>
</dbReference>
<dbReference type="RefSeq" id="WP_106757576.1">
    <property type="nucleotide sequence ID" value="NZ_PXWF02000191.1"/>
</dbReference>
<dbReference type="PANTHER" id="PTHR32015:SF1">
    <property type="entry name" value="LIPASE"/>
    <property type="match status" value="1"/>
</dbReference>
<dbReference type="Gene3D" id="3.40.50.1820">
    <property type="entry name" value="alpha/beta hydrolase"/>
    <property type="match status" value="1"/>
</dbReference>
<feature type="chain" id="PRO_5015569567" evidence="1">
    <location>
        <begin position="27"/>
        <end position="235"/>
    </location>
</feature>
<organism evidence="2 3">
    <name type="scientific">Massilia glaciei</name>
    <dbReference type="NCBI Taxonomy" id="1524097"/>
    <lineage>
        <taxon>Bacteria</taxon>
        <taxon>Pseudomonadati</taxon>
        <taxon>Pseudomonadota</taxon>
        <taxon>Betaproteobacteria</taxon>
        <taxon>Burkholderiales</taxon>
        <taxon>Oxalobacteraceae</taxon>
        <taxon>Telluria group</taxon>
        <taxon>Massilia</taxon>
    </lineage>
</organism>
<dbReference type="SUPFAM" id="SSF53474">
    <property type="entry name" value="alpha/beta-Hydrolases"/>
    <property type="match status" value="1"/>
</dbReference>
<keyword evidence="3" id="KW-1185">Reference proteome</keyword>
<proteinExistence type="predicted"/>
<evidence type="ECO:0000313" key="2">
    <source>
        <dbReference type="EMBL" id="PWF48489.1"/>
    </source>
</evidence>
<keyword evidence="1" id="KW-0732">Signal</keyword>
<dbReference type="PANTHER" id="PTHR32015">
    <property type="entry name" value="FASTING INDUCED LIPASE"/>
    <property type="match status" value="1"/>
</dbReference>
<dbReference type="AlphaFoldDB" id="A0A2U2HLZ0"/>
<dbReference type="Pfam" id="PF01674">
    <property type="entry name" value="Lipase_2"/>
    <property type="match status" value="1"/>
</dbReference>
<dbReference type="GO" id="GO:0016042">
    <property type="term" value="P:lipid catabolic process"/>
    <property type="evidence" value="ECO:0007669"/>
    <property type="project" value="InterPro"/>
</dbReference>
<accession>A0A2U2HLZ0</accession>
<reference evidence="2 3" key="1">
    <citation type="submission" date="2018-04" db="EMBL/GenBank/DDBJ databases">
        <title>Massilia violaceinigra sp. nov., a novel purple-pigmented bacterium isolated from Tianshan glacier, Xinjiang, China.</title>
        <authorList>
            <person name="Wang H."/>
        </authorList>
    </citation>
    <scope>NUCLEOTIDE SEQUENCE [LARGE SCALE GENOMIC DNA]</scope>
    <source>
        <strain evidence="2 3">B448-2</strain>
    </source>
</reference>
<dbReference type="GO" id="GO:0016298">
    <property type="term" value="F:lipase activity"/>
    <property type="evidence" value="ECO:0007669"/>
    <property type="project" value="TreeGrafter"/>
</dbReference>
<protein>
    <submittedName>
        <fullName evidence="2">Lipase</fullName>
    </submittedName>
</protein>
<evidence type="ECO:0000256" key="1">
    <source>
        <dbReference type="SAM" id="SignalP"/>
    </source>
</evidence>
<name>A0A2U2HLZ0_9BURK</name>
<dbReference type="EMBL" id="PXWF02000191">
    <property type="protein sequence ID" value="PWF48489.1"/>
    <property type="molecule type" value="Genomic_DNA"/>
</dbReference>
<dbReference type="InterPro" id="IPR029058">
    <property type="entry name" value="AB_hydrolase_fold"/>
</dbReference>
<dbReference type="InterPro" id="IPR002918">
    <property type="entry name" value="Lipase_EstA/Esterase_EstB"/>
</dbReference>
<dbReference type="OrthoDB" id="5379213at2"/>
<gene>
    <name evidence="2" type="ORF">C7C56_011680</name>
</gene>
<feature type="signal peptide" evidence="1">
    <location>
        <begin position="1"/>
        <end position="26"/>
    </location>
</feature>
<sequence length="235" mass="24713">MFLYSFLVKRLLVVATLASCAAGAQAACLDNVVLVHGNTGSPSHWNTTVTALKGNGYLAAQLYLPNWGSKTNAGSNDHGAINTNVVKSALQSALAASCTGKIDVIGHSMGVTLAMKAINELGVAGYVNSFIGIAGAQHGLNSCGVYPFNVPSATCGSNGLSIDSPLIKSVRGKRYGAKMYSIKSWIDELVCIGSCYVYGWHTSNIDQQNTSYDYALGHFGLVGYTTSRQSSLIMN</sequence>
<evidence type="ECO:0000313" key="3">
    <source>
        <dbReference type="Proteomes" id="UP000241421"/>
    </source>
</evidence>